<evidence type="ECO:0000313" key="1">
    <source>
        <dbReference type="EMBL" id="SUI44056.1"/>
    </source>
</evidence>
<proteinExistence type="predicted"/>
<protein>
    <recommendedName>
        <fullName evidence="3">Bacteriophage protein</fullName>
    </recommendedName>
</protein>
<dbReference type="RefSeq" id="WP_115182768.1">
    <property type="nucleotide sequence ID" value="NZ_CAMKUF010000002.1"/>
</dbReference>
<organism evidence="1 2">
    <name type="scientific">Serratia quinivorans</name>
    <dbReference type="NCBI Taxonomy" id="137545"/>
    <lineage>
        <taxon>Bacteria</taxon>
        <taxon>Pseudomonadati</taxon>
        <taxon>Pseudomonadota</taxon>
        <taxon>Gammaproteobacteria</taxon>
        <taxon>Enterobacterales</taxon>
        <taxon>Yersiniaceae</taxon>
        <taxon>Serratia</taxon>
    </lineage>
</organism>
<gene>
    <name evidence="1" type="ORF">NCTC11544_00310</name>
</gene>
<accession>A0A379YDQ8</accession>
<name>A0A379YDQ8_9GAMM</name>
<evidence type="ECO:0000313" key="2">
    <source>
        <dbReference type="Proteomes" id="UP000255529"/>
    </source>
</evidence>
<dbReference type="EMBL" id="UGYN01000002">
    <property type="protein sequence ID" value="SUI44056.1"/>
    <property type="molecule type" value="Genomic_DNA"/>
</dbReference>
<evidence type="ECO:0008006" key="3">
    <source>
        <dbReference type="Google" id="ProtNLM"/>
    </source>
</evidence>
<sequence length="203" mass="23513">MTPKKRRIYQVALKKVAGAPRKSYLGKYRPLTRIQSAWVKSLLSVWGDCYGGRTREEVRLGGEFWNELQGEEWSDDAAKRIIETIKGLRKIGYRGDGLLRMAKAILWPKPSLVNAQMKKDDGDFVERCILDVFSNDDPVYVVGVDFYARHKRISDIGRYLQSVAPWLTRQQAEDRARWCISHFNCAVFMSMKAALRQECENKY</sequence>
<dbReference type="AlphaFoldDB" id="A0A379YDQ8"/>
<dbReference type="Proteomes" id="UP000255529">
    <property type="component" value="Unassembled WGS sequence"/>
</dbReference>
<reference evidence="1 2" key="1">
    <citation type="submission" date="2018-06" db="EMBL/GenBank/DDBJ databases">
        <authorList>
            <consortium name="Pathogen Informatics"/>
            <person name="Doyle S."/>
        </authorList>
    </citation>
    <scope>NUCLEOTIDE SEQUENCE [LARGE SCALE GENOMIC DNA]</scope>
    <source>
        <strain evidence="1 2">NCTC11544</strain>
    </source>
</reference>